<feature type="region of interest" description="Disordered" evidence="7">
    <location>
        <begin position="1780"/>
        <end position="1810"/>
    </location>
</feature>
<gene>
    <name evidence="11" type="ORF">M9Y10_035049</name>
</gene>
<dbReference type="PROSITE" id="PS50112">
    <property type="entry name" value="PAS"/>
    <property type="match status" value="1"/>
</dbReference>
<feature type="domain" description="Guanylate cyclase" evidence="10">
    <location>
        <begin position="1600"/>
        <end position="1732"/>
    </location>
</feature>
<dbReference type="CDD" id="cd00130">
    <property type="entry name" value="PAS"/>
    <property type="match status" value="1"/>
</dbReference>
<feature type="transmembrane region" description="Helical" evidence="8">
    <location>
        <begin position="112"/>
        <end position="134"/>
    </location>
</feature>
<dbReference type="SMART" id="SM00091">
    <property type="entry name" value="PAS"/>
    <property type="match status" value="1"/>
</dbReference>
<dbReference type="InterPro" id="IPR001054">
    <property type="entry name" value="A/G_cyclase"/>
</dbReference>
<keyword evidence="6" id="KW-0456">Lyase</keyword>
<evidence type="ECO:0008006" key="13">
    <source>
        <dbReference type="Google" id="ProtNLM"/>
    </source>
</evidence>
<dbReference type="PANTHER" id="PTHR11920">
    <property type="entry name" value="GUANYLYL CYCLASE"/>
    <property type="match status" value="1"/>
</dbReference>
<protein>
    <recommendedName>
        <fullName evidence="13">Adenylate and Guanylate cyclase catalytic domain containing protein</fullName>
    </recommendedName>
</protein>
<keyword evidence="2 8" id="KW-0812">Transmembrane</keyword>
<feature type="transmembrane region" description="Helical" evidence="8">
    <location>
        <begin position="1157"/>
        <end position="1178"/>
    </location>
</feature>
<keyword evidence="4 8" id="KW-1133">Transmembrane helix</keyword>
<dbReference type="InterPro" id="IPR035965">
    <property type="entry name" value="PAS-like_dom_sf"/>
</dbReference>
<feature type="transmembrane region" description="Helical" evidence="8">
    <location>
        <begin position="60"/>
        <end position="78"/>
    </location>
</feature>
<keyword evidence="5 8" id="KW-0472">Membrane</keyword>
<dbReference type="Proteomes" id="UP001470230">
    <property type="component" value="Unassembled WGS sequence"/>
</dbReference>
<feature type="transmembrane region" description="Helical" evidence="8">
    <location>
        <begin position="1369"/>
        <end position="1393"/>
    </location>
</feature>
<evidence type="ECO:0000313" key="11">
    <source>
        <dbReference type="EMBL" id="KAK8890276.1"/>
    </source>
</evidence>
<feature type="compositionally biased region" description="Acidic residues" evidence="7">
    <location>
        <begin position="1790"/>
        <end position="1810"/>
    </location>
</feature>
<evidence type="ECO:0000256" key="8">
    <source>
        <dbReference type="SAM" id="Phobius"/>
    </source>
</evidence>
<comment type="caution">
    <text evidence="11">The sequence shown here is derived from an EMBL/GenBank/DDBJ whole genome shotgun (WGS) entry which is preliminary data.</text>
</comment>
<name>A0ABR2KGN1_9EUKA</name>
<feature type="compositionally biased region" description="Basic and acidic residues" evidence="7">
    <location>
        <begin position="1780"/>
        <end position="1789"/>
    </location>
</feature>
<proteinExistence type="predicted"/>
<feature type="compositionally biased region" description="Low complexity" evidence="7">
    <location>
        <begin position="612"/>
        <end position="626"/>
    </location>
</feature>
<feature type="transmembrane region" description="Helical" evidence="8">
    <location>
        <begin position="249"/>
        <end position="268"/>
    </location>
</feature>
<evidence type="ECO:0000259" key="9">
    <source>
        <dbReference type="PROSITE" id="PS50112"/>
    </source>
</evidence>
<evidence type="ECO:0000256" key="5">
    <source>
        <dbReference type="ARBA" id="ARBA00023136"/>
    </source>
</evidence>
<evidence type="ECO:0000256" key="6">
    <source>
        <dbReference type="ARBA" id="ARBA00023239"/>
    </source>
</evidence>
<dbReference type="Pfam" id="PF13426">
    <property type="entry name" value="PAS_9"/>
    <property type="match status" value="1"/>
</dbReference>
<dbReference type="SUPFAM" id="SSF55073">
    <property type="entry name" value="Nucleotide cyclase"/>
    <property type="match status" value="1"/>
</dbReference>
<dbReference type="Pfam" id="PF00211">
    <property type="entry name" value="Guanylate_cyc"/>
    <property type="match status" value="1"/>
</dbReference>
<dbReference type="Gene3D" id="3.30.450.20">
    <property type="entry name" value="PAS domain"/>
    <property type="match status" value="1"/>
</dbReference>
<dbReference type="SUPFAM" id="SSF55785">
    <property type="entry name" value="PYP-like sensor domain (PAS domain)"/>
    <property type="match status" value="1"/>
</dbReference>
<dbReference type="PROSITE" id="PS50125">
    <property type="entry name" value="GUANYLATE_CYCLASE_2"/>
    <property type="match status" value="1"/>
</dbReference>
<dbReference type="CDD" id="cd07302">
    <property type="entry name" value="CHD"/>
    <property type="match status" value="1"/>
</dbReference>
<evidence type="ECO:0000313" key="12">
    <source>
        <dbReference type="Proteomes" id="UP001470230"/>
    </source>
</evidence>
<comment type="subcellular location">
    <subcellularLocation>
        <location evidence="1">Membrane</location>
    </subcellularLocation>
</comment>
<evidence type="ECO:0000256" key="1">
    <source>
        <dbReference type="ARBA" id="ARBA00004370"/>
    </source>
</evidence>
<dbReference type="PANTHER" id="PTHR11920:SF335">
    <property type="entry name" value="GUANYLATE CYCLASE"/>
    <property type="match status" value="1"/>
</dbReference>
<dbReference type="NCBIfam" id="TIGR00229">
    <property type="entry name" value="sensory_box"/>
    <property type="match status" value="1"/>
</dbReference>
<dbReference type="Gene3D" id="3.30.70.1230">
    <property type="entry name" value="Nucleotide cyclase"/>
    <property type="match status" value="1"/>
</dbReference>
<dbReference type="InterPro" id="IPR050401">
    <property type="entry name" value="Cyclic_nucleotide_synthase"/>
</dbReference>
<sequence length="1810" mass="207092">MQSEASVLSSVSKSTMQSFAAGLEKSQAESSHFASSADLYEQYFFSLISEANRSRKVSPFFRMIEFFFIYLQLILSAYNDFLPYEDTDSNYITFLKVFYIGFIGAADEVVPFIIALSVIDFITIAFFVICIIDYHVTHEYRKWMLYVLRIWHGHLFGVLLIPNFLMIMKGFAYLGLHNDFQGYIIVIITSILGCISIWHYLTILPFFSRTPYLSPSPVHAWDIKRIYKFLLISAIPMGLESFLNDQFETWIEIIPLFMMIGIFIYLIYELCSLPFKGIFFNALLFGCFNGVILGAAFSAAESISEGVGNTVFYSGPPILAVVSTIVIYFIIREYRKKVMKSLSYESFNEPGERPTEEMKKEQLDKLNLKNKKKSIMFIQIGFEEMCDMFVDWSLCKYLFDKFPADDDLIVFISWLVSLFPSEIQFLHKIITHGTKIVGISVDNRFLFFQIHRIHIFRQSSTSRETSNDFTKVKKVTDQTISAFCKYWLNLSKPNNEFNTSIYQGLAHLKQQAEAAWSEALDKYPNNPRFAKEHAVFLLEVGCQFKESLKQNQKALQLENGLRMQNDKTFHHFVLAYPEYLKKGIVDVKGNLKGPQINKNKNDAEMTSSSLMSTNHRSNSKSSSAINTDNSDESSSDQIDMQEGARFLPQMNLRLALQRAVNGLKAKTIKKIIISALLRAILTIAFILMIIFITKPLFDSRVDLFGIFHQMNKIQHTFYLMDIQIPWFLHEAVFEGKPDYGEFLKDVSSLWNSTLDDPDDTEPKFMKILNQFHNQINFSMTKRQIICDLALRTLNSMNEFNNFFYKIDSSRDLRLQYLSIFFYELQFGTYSCSREGDVIQSYFRDKSISTDYLIRTYLLQMRLMTLEPDESVKFWGVNSRDFCELMSNQQYISNLMKLISMTFSDSLYSIFEEEFGSLFNPGYKSRMLLEVSENRKEKILKSTLDIVARHAPTNLNTSFNRVKDFFEDENIKSAILEDVKSDYNFLKTLKKFRRKVKVQKTEKISLLEKIKLREENKTAFNYDEVFTPRNIALLLEEDEEEGDGDSEESVPPIQNTPEKVVVADRIDTICDFILALSPFILCLFILPSVIYLADGLDYEMTSFSNVLRNVSKADCLKAGERIMPVECRETQKKGKEKDRKKQQTNLVADGANSRKHPFWLFDVVSAAIIIMFFIILAIICKSTKNKIEECLQFYSLFMTQRNLLFSMNRDISFSLLFIECLMEIPETNLGGTKYANASALFYQALKDRAHHKLIHQIINSGDANIKSSIHSDSVINKIRFDSICSDDITSDVIIDYYKCTSLARTISYYIELIDSCVAQYQSTGKYYKLSSTFSPYLTHMLDTRIGTGFEQISERYKEIFDSKIKQFNTLLIVIPVISIIFTLLTYLVEMLLLVSASNQFSVLKSLMLRINPIAFVANNQLISLVYGKTARENTIVSASHAVFTTSPDAIISLNNEGVIEYLNPATTIIFGYTPEQMLGQNLKMLLNDDSKETSQLLYQMQLMQSGQTSLIYECELKGTRDDGTIIYLKVTLIGFTSSNGKIAENFGLMLRDMTNEITQKNAVEEAKKQSELLLLQILPKDIIMRLNRGDTDISFTVQSSTIAFIDIEKFSNYSASLSASEIMQNLGLVFTAYDKLLAKYNLIIKIKLIGDDYMLAAGLFNQDVEPSKHATQVVSFTLECLDAIEDLNEQLNASLQVRIGVNSGGPLIAGVLGTDKPLFDIIGDPINVASRLQSTDIPGEVQISQATYDFVANNPDFHIERRGEVELKGKGKQTTYLVHPHQRDALHEPGDDSQESIELQSDDANADEVHK</sequence>
<feature type="region of interest" description="Disordered" evidence="7">
    <location>
        <begin position="591"/>
        <end position="638"/>
    </location>
</feature>
<dbReference type="InterPro" id="IPR000014">
    <property type="entry name" value="PAS"/>
</dbReference>
<dbReference type="EMBL" id="JAPFFF010000005">
    <property type="protein sequence ID" value="KAK8890276.1"/>
    <property type="molecule type" value="Genomic_DNA"/>
</dbReference>
<feature type="transmembrane region" description="Helical" evidence="8">
    <location>
        <begin position="671"/>
        <end position="692"/>
    </location>
</feature>
<feature type="transmembrane region" description="Helical" evidence="8">
    <location>
        <begin position="226"/>
        <end position="243"/>
    </location>
</feature>
<evidence type="ECO:0000259" key="10">
    <source>
        <dbReference type="PROSITE" id="PS50125"/>
    </source>
</evidence>
<evidence type="ECO:0000256" key="2">
    <source>
        <dbReference type="ARBA" id="ARBA00022692"/>
    </source>
</evidence>
<evidence type="ECO:0000256" key="7">
    <source>
        <dbReference type="SAM" id="MobiDB-lite"/>
    </source>
</evidence>
<accession>A0ABR2KGN1</accession>
<dbReference type="InterPro" id="IPR029787">
    <property type="entry name" value="Nucleotide_cyclase"/>
</dbReference>
<feature type="transmembrane region" description="Helical" evidence="8">
    <location>
        <begin position="280"/>
        <end position="299"/>
    </location>
</feature>
<organism evidence="11 12">
    <name type="scientific">Tritrichomonas musculus</name>
    <dbReference type="NCBI Taxonomy" id="1915356"/>
    <lineage>
        <taxon>Eukaryota</taxon>
        <taxon>Metamonada</taxon>
        <taxon>Parabasalia</taxon>
        <taxon>Tritrichomonadida</taxon>
        <taxon>Tritrichomonadidae</taxon>
        <taxon>Tritrichomonas</taxon>
    </lineage>
</organism>
<reference evidence="11 12" key="1">
    <citation type="submission" date="2024-04" db="EMBL/GenBank/DDBJ databases">
        <title>Tritrichomonas musculus Genome.</title>
        <authorList>
            <person name="Alves-Ferreira E."/>
            <person name="Grigg M."/>
            <person name="Lorenzi H."/>
            <person name="Galac M."/>
        </authorList>
    </citation>
    <scope>NUCLEOTIDE SEQUENCE [LARGE SCALE GENOMIC DNA]</scope>
    <source>
        <strain evidence="11 12">EAF2021</strain>
    </source>
</reference>
<dbReference type="SMART" id="SM00044">
    <property type="entry name" value="CYCc"/>
    <property type="match status" value="1"/>
</dbReference>
<feature type="transmembrane region" description="Helical" evidence="8">
    <location>
        <begin position="155"/>
        <end position="176"/>
    </location>
</feature>
<feature type="transmembrane region" description="Helical" evidence="8">
    <location>
        <begin position="182"/>
        <end position="206"/>
    </location>
</feature>
<keyword evidence="3" id="KW-0547">Nucleotide-binding</keyword>
<feature type="transmembrane region" description="Helical" evidence="8">
    <location>
        <begin position="311"/>
        <end position="331"/>
    </location>
</feature>
<evidence type="ECO:0000256" key="4">
    <source>
        <dbReference type="ARBA" id="ARBA00022989"/>
    </source>
</evidence>
<keyword evidence="12" id="KW-1185">Reference proteome</keyword>
<evidence type="ECO:0000256" key="3">
    <source>
        <dbReference type="ARBA" id="ARBA00022741"/>
    </source>
</evidence>
<feature type="domain" description="PAS" evidence="9">
    <location>
        <begin position="1441"/>
        <end position="1504"/>
    </location>
</feature>